<comment type="caution">
    <text evidence="6">The sequence shown here is derived from an EMBL/GenBank/DDBJ whole genome shotgun (WGS) entry which is preliminary data.</text>
</comment>
<keyword evidence="3" id="KW-1133">Transmembrane helix</keyword>
<gene>
    <name evidence="6" type="ORF">KAM351_44490</name>
</gene>
<evidence type="ECO:0000313" key="7">
    <source>
        <dbReference type="Proteomes" id="UP000886934"/>
    </source>
</evidence>
<dbReference type="GO" id="GO:0012505">
    <property type="term" value="C:endomembrane system"/>
    <property type="evidence" value="ECO:0007669"/>
    <property type="project" value="UniProtKB-SubCell"/>
</dbReference>
<evidence type="ECO:0000256" key="3">
    <source>
        <dbReference type="ARBA" id="ARBA00022989"/>
    </source>
</evidence>
<dbReference type="Pfam" id="PF06803">
    <property type="entry name" value="DUF1232"/>
    <property type="match status" value="1"/>
</dbReference>
<protein>
    <recommendedName>
        <fullName evidence="5">DUF1232 domain-containing protein</fullName>
    </recommendedName>
</protein>
<feature type="domain" description="DUF1232" evidence="5">
    <location>
        <begin position="53"/>
        <end position="87"/>
    </location>
</feature>
<evidence type="ECO:0000256" key="4">
    <source>
        <dbReference type="ARBA" id="ARBA00023136"/>
    </source>
</evidence>
<name>A0AA37D2X3_AERCA</name>
<evidence type="ECO:0000256" key="1">
    <source>
        <dbReference type="ARBA" id="ARBA00004127"/>
    </source>
</evidence>
<comment type="subcellular location">
    <subcellularLocation>
        <location evidence="1">Endomembrane system</location>
        <topology evidence="1">Multi-pass membrane protein</topology>
    </subcellularLocation>
</comment>
<evidence type="ECO:0000259" key="5">
    <source>
        <dbReference type="Pfam" id="PF06803"/>
    </source>
</evidence>
<keyword evidence="2" id="KW-0812">Transmembrane</keyword>
<proteinExistence type="predicted"/>
<dbReference type="InterPro" id="IPR016983">
    <property type="entry name" value="UCP031804"/>
</dbReference>
<organism evidence="6 7">
    <name type="scientific">Aeromonas caviae</name>
    <name type="common">Aeromonas punctata</name>
    <dbReference type="NCBI Taxonomy" id="648"/>
    <lineage>
        <taxon>Bacteria</taxon>
        <taxon>Pseudomonadati</taxon>
        <taxon>Pseudomonadota</taxon>
        <taxon>Gammaproteobacteria</taxon>
        <taxon>Aeromonadales</taxon>
        <taxon>Aeromonadaceae</taxon>
        <taxon>Aeromonas</taxon>
    </lineage>
</organism>
<dbReference type="AlphaFoldDB" id="A0AA37D2X3"/>
<accession>A0AA37D2X3</accession>
<reference evidence="6" key="1">
    <citation type="submission" date="2021-07" db="EMBL/GenBank/DDBJ databases">
        <title>Draft genome sequence of carbapenem-resistant Aeromonas spp. in Japan.</title>
        <authorList>
            <person name="Maehana S."/>
            <person name="Suzuki M."/>
            <person name="Kitasato H."/>
        </authorList>
    </citation>
    <scope>NUCLEOTIDE SEQUENCE</scope>
    <source>
        <strain evidence="6">KAM351</strain>
    </source>
</reference>
<dbReference type="EMBL" id="BPNN01000134">
    <property type="protein sequence ID" value="GJA65838.1"/>
    <property type="molecule type" value="Genomic_DNA"/>
</dbReference>
<dbReference type="Proteomes" id="UP000886934">
    <property type="component" value="Unassembled WGS sequence"/>
</dbReference>
<evidence type="ECO:0000313" key="6">
    <source>
        <dbReference type="EMBL" id="GJA65838.1"/>
    </source>
</evidence>
<dbReference type="RefSeq" id="WP_210538864.1">
    <property type="nucleotide sequence ID" value="NZ_AP026403.1"/>
</dbReference>
<sequence length="114" mass="12490">MATINNIECADYNDGSFWQKVKRYCKDIGKGSLESVFRLYCALDSEKCSAADRAIIYGALAYLVSPIDLIPDLTPFIGYTDDMALITAALSSVVSCIDSSVKAKARSMINEIFN</sequence>
<dbReference type="PIRSF" id="PIRSF031804">
    <property type="entry name" value="UCP031804"/>
    <property type="match status" value="1"/>
</dbReference>
<evidence type="ECO:0000256" key="2">
    <source>
        <dbReference type="ARBA" id="ARBA00022692"/>
    </source>
</evidence>
<keyword evidence="4" id="KW-0472">Membrane</keyword>
<dbReference type="InterPro" id="IPR010652">
    <property type="entry name" value="DUF1232"/>
</dbReference>